<evidence type="ECO:0000256" key="1">
    <source>
        <dbReference type="SAM" id="MobiDB-lite"/>
    </source>
</evidence>
<feature type="compositionally biased region" description="Polar residues" evidence="1">
    <location>
        <begin position="103"/>
        <end position="121"/>
    </location>
</feature>
<comment type="caution">
    <text evidence="2">The sequence shown here is derived from an EMBL/GenBank/DDBJ whole genome shotgun (WGS) entry which is preliminary data.</text>
</comment>
<evidence type="ECO:0000313" key="3">
    <source>
        <dbReference type="EMBL" id="CAL5972062.1"/>
    </source>
</evidence>
<organism evidence="2">
    <name type="scientific">Hexamita inflata</name>
    <dbReference type="NCBI Taxonomy" id="28002"/>
    <lineage>
        <taxon>Eukaryota</taxon>
        <taxon>Metamonada</taxon>
        <taxon>Diplomonadida</taxon>
        <taxon>Hexamitidae</taxon>
        <taxon>Hexamitinae</taxon>
        <taxon>Hexamita</taxon>
    </lineage>
</organism>
<dbReference type="EMBL" id="CATOUU010000380">
    <property type="protein sequence ID" value="CAI9927160.1"/>
    <property type="molecule type" value="Genomic_DNA"/>
</dbReference>
<accession>A0AA86TSW7</accession>
<reference evidence="3 4" key="2">
    <citation type="submission" date="2024-07" db="EMBL/GenBank/DDBJ databases">
        <authorList>
            <person name="Akdeniz Z."/>
        </authorList>
    </citation>
    <scope>NUCLEOTIDE SEQUENCE [LARGE SCALE GENOMIC DNA]</scope>
</reference>
<evidence type="ECO:0000313" key="4">
    <source>
        <dbReference type="Proteomes" id="UP001642409"/>
    </source>
</evidence>
<protein>
    <submittedName>
        <fullName evidence="3">Hypothetical_protein</fullName>
    </submittedName>
</protein>
<name>A0AA86TSW7_9EUKA</name>
<feature type="region of interest" description="Disordered" evidence="1">
    <location>
        <begin position="96"/>
        <end position="121"/>
    </location>
</feature>
<keyword evidence="4" id="KW-1185">Reference proteome</keyword>
<reference evidence="2" key="1">
    <citation type="submission" date="2023-06" db="EMBL/GenBank/DDBJ databases">
        <authorList>
            <person name="Kurt Z."/>
        </authorList>
    </citation>
    <scope>NUCLEOTIDE SEQUENCE</scope>
</reference>
<dbReference type="AlphaFoldDB" id="A0AA86TSW7"/>
<gene>
    <name evidence="2" type="ORF">HINF_LOCUS14805</name>
    <name evidence="3" type="ORF">HINF_LOCUS1717</name>
</gene>
<dbReference type="Proteomes" id="UP001642409">
    <property type="component" value="Unassembled WGS sequence"/>
</dbReference>
<proteinExistence type="predicted"/>
<dbReference type="EMBL" id="CAXDID020000003">
    <property type="protein sequence ID" value="CAL5972062.1"/>
    <property type="molecule type" value="Genomic_DNA"/>
</dbReference>
<evidence type="ECO:0000313" key="2">
    <source>
        <dbReference type="EMBL" id="CAI9927160.1"/>
    </source>
</evidence>
<sequence length="121" mass="13795">MTNCVLEIKSLFKITTYKSTCVILDNLIMISLPEQMLCIDQCQCEHCTDKQCNIYTCKVLNATLKIDLAPVKSTKKCNKYVTQLFTAPTSAIINDSRHDSRQWDNISPQPSPNIMYSSLRQ</sequence>